<dbReference type="EMBL" id="JAWLKE010000004">
    <property type="protein sequence ID" value="MDV6231453.1"/>
    <property type="molecule type" value="Genomic_DNA"/>
</dbReference>
<protein>
    <submittedName>
        <fullName evidence="3">Glycine betaine ABC transporter substrate-binding protein</fullName>
    </submittedName>
</protein>
<name>A0ABU4AYX7_9NOCA</name>
<reference evidence="3 4" key="1">
    <citation type="submission" date="2023-10" db="EMBL/GenBank/DDBJ databases">
        <title>Development of a sustainable strategy for remediation of hydrocarbon-contaminated territories based on the waste exchange concept.</title>
        <authorList>
            <person name="Krivoruchko A."/>
        </authorList>
    </citation>
    <scope>NUCLEOTIDE SEQUENCE [LARGE SCALE GENOMIC DNA]</scope>
    <source>
        <strain evidence="3 4">IEGM 1322</strain>
    </source>
</reference>
<evidence type="ECO:0000256" key="1">
    <source>
        <dbReference type="SAM" id="SignalP"/>
    </source>
</evidence>
<proteinExistence type="predicted"/>
<sequence>MTVRSSVLAAALVMSIAGLVGGCSAGASTDPAGAAVVVGAGSSDLSRLLAQIYAGGLRSTGANVEVKEDLGDRADYLAALDRGEVTMVPELTGELLRTFDTLSAATEAEDVYTELNRSLPAGLSVGDYATAEDRLAIAVASDSESGDETVTDFLGRGEKTVGIVDDQVDPMDVLAQGTKSPTFTGASFTDFTPYADGQSAVDGLNAGEVDALAIRTASFGPLAKDLTTLPDDDHVYPAQNVVPLYVDGVLSESALRSFSVVAGELTTADLADMIGEVRNGVPSGEVAGRWLGERNL</sequence>
<dbReference type="Pfam" id="PF04069">
    <property type="entry name" value="OpuAC"/>
    <property type="match status" value="1"/>
</dbReference>
<keyword evidence="4" id="KW-1185">Reference proteome</keyword>
<evidence type="ECO:0000313" key="4">
    <source>
        <dbReference type="Proteomes" id="UP001185899"/>
    </source>
</evidence>
<dbReference type="Proteomes" id="UP001185899">
    <property type="component" value="Unassembled WGS sequence"/>
</dbReference>
<evidence type="ECO:0000313" key="3">
    <source>
        <dbReference type="EMBL" id="MDV6231453.1"/>
    </source>
</evidence>
<feature type="domain" description="ABC-type glycine betaine transport system substrate-binding" evidence="2">
    <location>
        <begin position="35"/>
        <end position="292"/>
    </location>
</feature>
<comment type="caution">
    <text evidence="3">The sequence shown here is derived from an EMBL/GenBank/DDBJ whole genome shotgun (WGS) entry which is preliminary data.</text>
</comment>
<keyword evidence="1" id="KW-0732">Signal</keyword>
<dbReference type="PROSITE" id="PS51257">
    <property type="entry name" value="PROKAR_LIPOPROTEIN"/>
    <property type="match status" value="1"/>
</dbReference>
<dbReference type="InterPro" id="IPR007210">
    <property type="entry name" value="ABC_Gly_betaine_transp_sub-bd"/>
</dbReference>
<dbReference type="RefSeq" id="WP_317548503.1">
    <property type="nucleotide sequence ID" value="NZ_JAWLKE010000004.1"/>
</dbReference>
<evidence type="ECO:0000259" key="2">
    <source>
        <dbReference type="Pfam" id="PF04069"/>
    </source>
</evidence>
<feature type="signal peptide" evidence="1">
    <location>
        <begin position="1"/>
        <end position="25"/>
    </location>
</feature>
<gene>
    <name evidence="3" type="ORF">R3P95_12905</name>
</gene>
<accession>A0ABU4AYX7</accession>
<dbReference type="SUPFAM" id="SSF53850">
    <property type="entry name" value="Periplasmic binding protein-like II"/>
    <property type="match status" value="1"/>
</dbReference>
<dbReference type="Gene3D" id="3.40.190.120">
    <property type="entry name" value="Osmoprotection protein (prox), domain 2"/>
    <property type="match status" value="1"/>
</dbReference>
<organism evidence="3 4">
    <name type="scientific">Rhodococcus cercidiphylli</name>
    <dbReference type="NCBI Taxonomy" id="489916"/>
    <lineage>
        <taxon>Bacteria</taxon>
        <taxon>Bacillati</taxon>
        <taxon>Actinomycetota</taxon>
        <taxon>Actinomycetes</taxon>
        <taxon>Mycobacteriales</taxon>
        <taxon>Nocardiaceae</taxon>
        <taxon>Rhodococcus</taxon>
    </lineage>
</organism>
<dbReference type="Gene3D" id="3.40.190.10">
    <property type="entry name" value="Periplasmic binding protein-like II"/>
    <property type="match status" value="1"/>
</dbReference>
<feature type="chain" id="PRO_5045135947" evidence="1">
    <location>
        <begin position="26"/>
        <end position="296"/>
    </location>
</feature>